<dbReference type="GO" id="GO:0016020">
    <property type="term" value="C:membrane"/>
    <property type="evidence" value="ECO:0007669"/>
    <property type="project" value="UniProtKB-SubCell"/>
</dbReference>
<keyword evidence="3 6" id="KW-0812">Transmembrane</keyword>
<feature type="non-terminal residue" evidence="7">
    <location>
        <position position="1"/>
    </location>
</feature>
<dbReference type="AlphaFoldDB" id="D2GUZ4"/>
<feature type="transmembrane region" description="Helical" evidence="6">
    <location>
        <begin position="20"/>
        <end position="37"/>
    </location>
</feature>
<evidence type="ECO:0000256" key="3">
    <source>
        <dbReference type="ARBA" id="ARBA00022692"/>
    </source>
</evidence>
<evidence type="ECO:0000256" key="1">
    <source>
        <dbReference type="ARBA" id="ARBA00004167"/>
    </source>
</evidence>
<comment type="similarity">
    <text evidence="2">Belongs to the SMIM7 family.</text>
</comment>
<name>D2GUZ4_AILME</name>
<reference evidence="7" key="1">
    <citation type="journal article" date="2010" name="Nature">
        <title>The sequence and de novo assembly of the giant panda genome.</title>
        <authorList>
            <person name="Li R."/>
            <person name="Fan W."/>
            <person name="Tian G."/>
            <person name="Zhu H."/>
            <person name="He L."/>
            <person name="Cai J."/>
            <person name="Huang Q."/>
            <person name="Cai Q."/>
            <person name="Li B."/>
            <person name="Bai Y."/>
            <person name="Zhang Z."/>
            <person name="Zhang Y."/>
            <person name="Wang W."/>
            <person name="Li J."/>
            <person name="Wei F."/>
            <person name="Li H."/>
            <person name="Jian M."/>
            <person name="Li J."/>
            <person name="Zhang Z."/>
            <person name="Nielsen R."/>
            <person name="Li D."/>
            <person name="Gu W."/>
            <person name="Yang Z."/>
            <person name="Xuan Z."/>
            <person name="Ryder O.A."/>
            <person name="Leung F.C."/>
            <person name="Zhou Y."/>
            <person name="Cao J."/>
            <person name="Sun X."/>
            <person name="Fu Y."/>
            <person name="Fang X."/>
            <person name="Guo X."/>
            <person name="Wang B."/>
            <person name="Hou R."/>
            <person name="Shen F."/>
            <person name="Mu B."/>
            <person name="Ni P."/>
            <person name="Lin R."/>
            <person name="Qian W."/>
            <person name="Wang G."/>
            <person name="Yu C."/>
            <person name="Nie W."/>
            <person name="Wang J."/>
            <person name="Wu Z."/>
            <person name="Liang H."/>
            <person name="Min J."/>
            <person name="Wu Q."/>
            <person name="Cheng S."/>
            <person name="Ruan J."/>
            <person name="Wang M."/>
            <person name="Shi Z."/>
            <person name="Wen M."/>
            <person name="Liu B."/>
            <person name="Ren X."/>
            <person name="Zheng H."/>
            <person name="Dong D."/>
            <person name="Cook K."/>
            <person name="Shan G."/>
            <person name="Zhang H."/>
            <person name="Kosiol C."/>
            <person name="Xie X."/>
            <person name="Lu Z."/>
            <person name="Zheng H."/>
            <person name="Li Y."/>
            <person name="Steiner C.C."/>
            <person name="Lam T.T."/>
            <person name="Lin S."/>
            <person name="Zhang Q."/>
            <person name="Li G."/>
            <person name="Tian J."/>
            <person name="Gong T."/>
            <person name="Liu H."/>
            <person name="Zhang D."/>
            <person name="Fang L."/>
            <person name="Ye C."/>
            <person name="Zhang J."/>
            <person name="Hu W."/>
            <person name="Xu A."/>
            <person name="Ren Y."/>
            <person name="Zhang G."/>
            <person name="Bruford M.W."/>
            <person name="Li Q."/>
            <person name="Ma L."/>
            <person name="Guo Y."/>
            <person name="An N."/>
            <person name="Hu Y."/>
            <person name="Zheng Y."/>
            <person name="Shi Y."/>
            <person name="Li Z."/>
            <person name="Liu Q."/>
            <person name="Chen Y."/>
            <person name="Zhao J."/>
            <person name="Qu N."/>
            <person name="Zhao S."/>
            <person name="Tian F."/>
            <person name="Wang X."/>
            <person name="Wang H."/>
            <person name="Xu L."/>
            <person name="Liu X."/>
            <person name="Vinar T."/>
            <person name="Wang Y."/>
            <person name="Lam T.W."/>
            <person name="Yiu S.M."/>
            <person name="Liu S."/>
            <person name="Zhang H."/>
            <person name="Li D."/>
            <person name="Huang Y."/>
            <person name="Wang X."/>
            <person name="Yang G."/>
            <person name="Jiang Z."/>
            <person name="Wang J."/>
            <person name="Qin N."/>
            <person name="Li L."/>
            <person name="Li J."/>
            <person name="Bolund L."/>
            <person name="Kristiansen K."/>
            <person name="Wong G.K."/>
            <person name="Olson M."/>
            <person name="Zhang X."/>
            <person name="Li S."/>
            <person name="Yang H."/>
            <person name="Wang J."/>
            <person name="Wang J."/>
        </authorList>
    </citation>
    <scope>NUCLEOTIDE SEQUENCE [LARGE SCALE GENOMIC DNA]</scope>
</reference>
<evidence type="ECO:0000313" key="7">
    <source>
        <dbReference type="EMBL" id="EFB19083.1"/>
    </source>
</evidence>
<dbReference type="InParanoid" id="D2GUZ4"/>
<evidence type="ECO:0000256" key="6">
    <source>
        <dbReference type="SAM" id="Phobius"/>
    </source>
</evidence>
<gene>
    <name evidence="7" type="ORF">PANDA_000500</name>
</gene>
<evidence type="ECO:0008006" key="8">
    <source>
        <dbReference type="Google" id="ProtNLM"/>
    </source>
</evidence>
<evidence type="ECO:0000256" key="2">
    <source>
        <dbReference type="ARBA" id="ARBA00008578"/>
    </source>
</evidence>
<organism evidence="7">
    <name type="scientific">Ailuropoda melanoleuca</name>
    <name type="common">Giant panda</name>
    <dbReference type="NCBI Taxonomy" id="9646"/>
    <lineage>
        <taxon>Eukaryota</taxon>
        <taxon>Metazoa</taxon>
        <taxon>Chordata</taxon>
        <taxon>Craniata</taxon>
        <taxon>Vertebrata</taxon>
        <taxon>Euteleostomi</taxon>
        <taxon>Mammalia</taxon>
        <taxon>Eutheria</taxon>
        <taxon>Laurasiatheria</taxon>
        <taxon>Carnivora</taxon>
        <taxon>Caniformia</taxon>
        <taxon>Ursidae</taxon>
        <taxon>Ailuropoda</taxon>
    </lineage>
</organism>
<dbReference type="InterPro" id="IPR037659">
    <property type="entry name" value="SMIM7"/>
</dbReference>
<evidence type="ECO:0000256" key="5">
    <source>
        <dbReference type="ARBA" id="ARBA00023136"/>
    </source>
</evidence>
<feature type="non-terminal residue" evidence="7">
    <location>
        <position position="38"/>
    </location>
</feature>
<protein>
    <recommendedName>
        <fullName evidence="8">Small integral membrane protein 7</fullName>
    </recommendedName>
</protein>
<proteinExistence type="inferred from homology"/>
<sequence>KTRSDFPGDNIREFLLSLRYFRIFIALWNVFMMFCMIV</sequence>
<keyword evidence="5 6" id="KW-0472">Membrane</keyword>
<evidence type="ECO:0000256" key="4">
    <source>
        <dbReference type="ARBA" id="ARBA00022989"/>
    </source>
</evidence>
<dbReference type="PANTHER" id="PTHR28622:SF1">
    <property type="entry name" value="SMALL INTEGRAL MEMBRANE PROTEIN 7"/>
    <property type="match status" value="1"/>
</dbReference>
<accession>D2GUZ4</accession>
<dbReference type="EMBL" id="GL192348">
    <property type="protein sequence ID" value="EFB19083.1"/>
    <property type="molecule type" value="Genomic_DNA"/>
</dbReference>
<keyword evidence="4 6" id="KW-1133">Transmembrane helix</keyword>
<comment type="subcellular location">
    <subcellularLocation>
        <location evidence="1">Membrane</location>
        <topology evidence="1">Single-pass membrane protein</topology>
    </subcellularLocation>
</comment>
<dbReference type="PANTHER" id="PTHR28622">
    <property type="entry name" value="SMALL INTEGRAL MEMBRANE PROTEIN 7"/>
    <property type="match status" value="1"/>
</dbReference>